<keyword evidence="1" id="KW-0472">Membrane</keyword>
<dbReference type="RefSeq" id="WP_152355043.1">
    <property type="nucleotide sequence ID" value="NZ_JBHLXF010000006.1"/>
</dbReference>
<keyword evidence="1" id="KW-0812">Transmembrane</keyword>
<sequence>MIDTDGSSINGSLINGSSIDNIVMIPPYDPIEQTTPLHPIGPVSARVVERIEKEPDERTQARYRISIRTLAALTAIILSLAIGIPVYRTVQRNRWENAVADDVVSSADVIDDMLLQHHGSARFINGDISCPNPAACYLTVDSDIIAKDPLNAGTRIPMHKGDAITIRHNSRSGAAADAYIVIGESVHLPGSCTYYSSSDEMTCDWR</sequence>
<feature type="transmembrane region" description="Helical" evidence="1">
    <location>
        <begin position="67"/>
        <end position="87"/>
    </location>
</feature>
<keyword evidence="1" id="KW-1133">Transmembrane helix</keyword>
<evidence type="ECO:0000313" key="3">
    <source>
        <dbReference type="Proteomes" id="UP000440041"/>
    </source>
</evidence>
<organism evidence="2 3">
    <name type="scientific">Bifidobacterium apri</name>
    <dbReference type="NCBI Taxonomy" id="1769423"/>
    <lineage>
        <taxon>Bacteria</taxon>
        <taxon>Bacillati</taxon>
        <taxon>Actinomycetota</taxon>
        <taxon>Actinomycetes</taxon>
        <taxon>Bifidobacteriales</taxon>
        <taxon>Bifidobacteriaceae</taxon>
        <taxon>Bifidobacterium</taxon>
    </lineage>
</organism>
<comment type="caution">
    <text evidence="2">The sequence shown here is derived from an EMBL/GenBank/DDBJ whole genome shotgun (WGS) entry which is preliminary data.</text>
</comment>
<gene>
    <name evidence="2" type="ORF">DSM100238_0375</name>
</gene>
<keyword evidence="3" id="KW-1185">Reference proteome</keyword>
<name>A0A6A2VAK3_9BIFI</name>
<accession>A0A6A2VAK3</accession>
<evidence type="ECO:0000256" key="1">
    <source>
        <dbReference type="SAM" id="Phobius"/>
    </source>
</evidence>
<dbReference type="AlphaFoldDB" id="A0A6A2VAK3"/>
<dbReference type="OrthoDB" id="9934905at2"/>
<proteinExistence type="predicted"/>
<reference evidence="2 3" key="1">
    <citation type="submission" date="2019-09" db="EMBL/GenBank/DDBJ databases">
        <title>Characterization of the phylogenetic diversity of two novel species belonging to the genus Bifidobacterium: Bifidobacterium cebidarum sp. nov. and Bifidobacterium leontopitheci sp. nov.</title>
        <authorList>
            <person name="Lugli G.A."/>
            <person name="Duranti S."/>
            <person name="Milani C."/>
            <person name="Turroni F."/>
            <person name="Ventura M."/>
        </authorList>
    </citation>
    <scope>NUCLEOTIDE SEQUENCE [LARGE SCALE GENOMIC DNA]</scope>
    <source>
        <strain evidence="2 3">DSM 100238</strain>
    </source>
</reference>
<protein>
    <submittedName>
        <fullName evidence="2">Uncharacterized protein</fullName>
    </submittedName>
</protein>
<dbReference type="EMBL" id="WBSO01000002">
    <property type="protein sequence ID" value="KAB8300648.1"/>
    <property type="molecule type" value="Genomic_DNA"/>
</dbReference>
<evidence type="ECO:0000313" key="2">
    <source>
        <dbReference type="EMBL" id="KAB8300648.1"/>
    </source>
</evidence>
<dbReference type="Proteomes" id="UP000440041">
    <property type="component" value="Unassembled WGS sequence"/>
</dbReference>